<feature type="compositionally biased region" description="Polar residues" evidence="1">
    <location>
        <begin position="75"/>
        <end position="89"/>
    </location>
</feature>
<evidence type="ECO:0000256" key="1">
    <source>
        <dbReference type="SAM" id="MobiDB-lite"/>
    </source>
</evidence>
<proteinExistence type="predicted"/>
<feature type="compositionally biased region" description="Polar residues" evidence="1">
    <location>
        <begin position="1"/>
        <end position="11"/>
    </location>
</feature>
<keyword evidence="4" id="KW-1185">Reference proteome</keyword>
<keyword evidence="2" id="KW-1133">Transmembrane helix</keyword>
<feature type="compositionally biased region" description="Polar residues" evidence="1">
    <location>
        <begin position="50"/>
        <end position="62"/>
    </location>
</feature>
<keyword evidence="2" id="KW-0812">Transmembrane</keyword>
<feature type="compositionally biased region" description="Low complexity" evidence="1">
    <location>
        <begin position="39"/>
        <end position="49"/>
    </location>
</feature>
<feature type="region of interest" description="Disordered" evidence="1">
    <location>
        <begin position="1"/>
        <end position="89"/>
    </location>
</feature>
<accession>A0AAV3QNV7</accession>
<comment type="caution">
    <text evidence="3">The sequence shown here is derived from an EMBL/GenBank/DDBJ whole genome shotgun (WGS) entry which is preliminary data.</text>
</comment>
<dbReference type="AlphaFoldDB" id="A0AAV3QNV7"/>
<protein>
    <submittedName>
        <fullName evidence="3">Uncharacterized protein</fullName>
    </submittedName>
</protein>
<reference evidence="3 4" key="1">
    <citation type="submission" date="2024-01" db="EMBL/GenBank/DDBJ databases">
        <title>The complete chloroplast genome sequence of Lithospermum erythrorhizon: insights into the phylogenetic relationship among Boraginaceae species and the maternal lineages of purple gromwells.</title>
        <authorList>
            <person name="Okada T."/>
            <person name="Watanabe K."/>
        </authorList>
    </citation>
    <scope>NUCLEOTIDE SEQUENCE [LARGE SCALE GENOMIC DNA]</scope>
</reference>
<sequence length="135" mass="14582">MPRPPSSSSWGSMKPPDKDYGPIVNPCCFQTKSQGGAASPPSKNPSNNNFHVPQQPSPLSSTSKHRYTPMGVLTPTPSSSGGRVAKTNESSNNVKVVYVTHGGDYLLAFLLLGLFYFMKKIRKPVTAMHGGEFQI</sequence>
<name>A0AAV3QNV7_LITER</name>
<evidence type="ECO:0000313" key="3">
    <source>
        <dbReference type="EMBL" id="GAA0164941.1"/>
    </source>
</evidence>
<keyword evidence="2" id="KW-0472">Membrane</keyword>
<evidence type="ECO:0000256" key="2">
    <source>
        <dbReference type="SAM" id="Phobius"/>
    </source>
</evidence>
<dbReference type="Proteomes" id="UP001454036">
    <property type="component" value="Unassembled WGS sequence"/>
</dbReference>
<gene>
    <name evidence="3" type="ORF">LIER_20463</name>
</gene>
<dbReference type="EMBL" id="BAABME010005201">
    <property type="protein sequence ID" value="GAA0164941.1"/>
    <property type="molecule type" value="Genomic_DNA"/>
</dbReference>
<feature type="transmembrane region" description="Helical" evidence="2">
    <location>
        <begin position="96"/>
        <end position="118"/>
    </location>
</feature>
<organism evidence="3 4">
    <name type="scientific">Lithospermum erythrorhizon</name>
    <name type="common">Purple gromwell</name>
    <name type="synonym">Lithospermum officinale var. erythrorhizon</name>
    <dbReference type="NCBI Taxonomy" id="34254"/>
    <lineage>
        <taxon>Eukaryota</taxon>
        <taxon>Viridiplantae</taxon>
        <taxon>Streptophyta</taxon>
        <taxon>Embryophyta</taxon>
        <taxon>Tracheophyta</taxon>
        <taxon>Spermatophyta</taxon>
        <taxon>Magnoliopsida</taxon>
        <taxon>eudicotyledons</taxon>
        <taxon>Gunneridae</taxon>
        <taxon>Pentapetalae</taxon>
        <taxon>asterids</taxon>
        <taxon>lamiids</taxon>
        <taxon>Boraginales</taxon>
        <taxon>Boraginaceae</taxon>
        <taxon>Boraginoideae</taxon>
        <taxon>Lithospermeae</taxon>
        <taxon>Lithospermum</taxon>
    </lineage>
</organism>
<evidence type="ECO:0000313" key="4">
    <source>
        <dbReference type="Proteomes" id="UP001454036"/>
    </source>
</evidence>